<evidence type="ECO:0000313" key="1">
    <source>
        <dbReference type="EMBL" id="KAL2728750.1"/>
    </source>
</evidence>
<name>A0ABD2B7P9_VESSQ</name>
<gene>
    <name evidence="1" type="ORF">V1478_006382</name>
</gene>
<dbReference type="AlphaFoldDB" id="A0ABD2B7P9"/>
<proteinExistence type="predicted"/>
<organism evidence="1 2">
    <name type="scientific">Vespula squamosa</name>
    <name type="common">Southern yellow jacket</name>
    <name type="synonym">Wasp</name>
    <dbReference type="NCBI Taxonomy" id="30214"/>
    <lineage>
        <taxon>Eukaryota</taxon>
        <taxon>Metazoa</taxon>
        <taxon>Ecdysozoa</taxon>
        <taxon>Arthropoda</taxon>
        <taxon>Hexapoda</taxon>
        <taxon>Insecta</taxon>
        <taxon>Pterygota</taxon>
        <taxon>Neoptera</taxon>
        <taxon>Endopterygota</taxon>
        <taxon>Hymenoptera</taxon>
        <taxon>Apocrita</taxon>
        <taxon>Aculeata</taxon>
        <taxon>Vespoidea</taxon>
        <taxon>Vespidae</taxon>
        <taxon>Vespinae</taxon>
        <taxon>Vespula</taxon>
    </lineage>
</organism>
<protein>
    <submittedName>
        <fullName evidence="1">Uncharacterized protein</fullName>
    </submittedName>
</protein>
<accession>A0ABD2B7P9</accession>
<comment type="caution">
    <text evidence="1">The sequence shown here is derived from an EMBL/GenBank/DDBJ whole genome shotgun (WGS) entry which is preliminary data.</text>
</comment>
<keyword evidence="2" id="KW-1185">Reference proteome</keyword>
<reference evidence="1 2" key="1">
    <citation type="journal article" date="2024" name="Ann. Entomol. Soc. Am.">
        <title>Genomic analyses of the southern and eastern yellowjacket wasps (Hymenoptera: Vespidae) reveal evolutionary signatures of social life.</title>
        <authorList>
            <person name="Catto M.A."/>
            <person name="Caine P.B."/>
            <person name="Orr S.E."/>
            <person name="Hunt B.G."/>
            <person name="Goodisman M.A.D."/>
        </authorList>
    </citation>
    <scope>NUCLEOTIDE SEQUENCE [LARGE SCALE GENOMIC DNA]</scope>
    <source>
        <strain evidence="1">233</strain>
        <tissue evidence="1">Head and thorax</tissue>
    </source>
</reference>
<sequence length="48" mass="5563">MIGEKEWGETLSVRVTCTRTVVRYRTVRSVRESFVFDNAVVMTGIFVH</sequence>
<dbReference type="Proteomes" id="UP001607302">
    <property type="component" value="Unassembled WGS sequence"/>
</dbReference>
<evidence type="ECO:0000313" key="2">
    <source>
        <dbReference type="Proteomes" id="UP001607302"/>
    </source>
</evidence>
<dbReference type="EMBL" id="JAUDFV010000132">
    <property type="protein sequence ID" value="KAL2728750.1"/>
    <property type="molecule type" value="Genomic_DNA"/>
</dbReference>